<accession>F4RBR6</accession>
<proteinExistence type="predicted"/>
<dbReference type="Proteomes" id="UP000001072">
    <property type="component" value="Unassembled WGS sequence"/>
</dbReference>
<protein>
    <submittedName>
        <fullName evidence="1">Uncharacterized protein</fullName>
    </submittedName>
</protein>
<name>F4RBR6_MELLP</name>
<dbReference type="VEuPathDB" id="FungiDB:MELLADRAFT_94532"/>
<gene>
    <name evidence="1" type="ORF">MELLADRAFT_94532</name>
</gene>
<dbReference type="AlphaFoldDB" id="F4RBR6"/>
<dbReference type="EMBL" id="GL883095">
    <property type="protein sequence ID" value="EGG10150.1"/>
    <property type="molecule type" value="Genomic_DNA"/>
</dbReference>
<reference evidence="2" key="1">
    <citation type="journal article" date="2011" name="Proc. Natl. Acad. Sci. U.S.A.">
        <title>Obligate biotrophy features unraveled by the genomic analysis of rust fungi.</title>
        <authorList>
            <person name="Duplessis S."/>
            <person name="Cuomo C.A."/>
            <person name="Lin Y.-C."/>
            <person name="Aerts A."/>
            <person name="Tisserant E."/>
            <person name="Veneault-Fourrey C."/>
            <person name="Joly D.L."/>
            <person name="Hacquard S."/>
            <person name="Amselem J."/>
            <person name="Cantarel B.L."/>
            <person name="Chiu R."/>
            <person name="Coutinho P.M."/>
            <person name="Feau N."/>
            <person name="Field M."/>
            <person name="Frey P."/>
            <person name="Gelhaye E."/>
            <person name="Goldberg J."/>
            <person name="Grabherr M.G."/>
            <person name="Kodira C.D."/>
            <person name="Kohler A."/>
            <person name="Kuees U."/>
            <person name="Lindquist E.A."/>
            <person name="Lucas S.M."/>
            <person name="Mago R."/>
            <person name="Mauceli E."/>
            <person name="Morin E."/>
            <person name="Murat C."/>
            <person name="Pangilinan J.L."/>
            <person name="Park R."/>
            <person name="Pearson M."/>
            <person name="Quesneville H."/>
            <person name="Rouhier N."/>
            <person name="Sakthikumar S."/>
            <person name="Salamov A.A."/>
            <person name="Schmutz J."/>
            <person name="Selles B."/>
            <person name="Shapiro H."/>
            <person name="Tanguay P."/>
            <person name="Tuskan G.A."/>
            <person name="Henrissat B."/>
            <person name="Van de Peer Y."/>
            <person name="Rouze P."/>
            <person name="Ellis J.G."/>
            <person name="Dodds P.N."/>
            <person name="Schein J.E."/>
            <person name="Zhong S."/>
            <person name="Hamelin R.C."/>
            <person name="Grigoriev I.V."/>
            <person name="Szabo L.J."/>
            <person name="Martin F."/>
        </authorList>
    </citation>
    <scope>NUCLEOTIDE SEQUENCE [LARGE SCALE GENOMIC DNA]</scope>
    <source>
        <strain evidence="2">98AG31 / pathotype 3-4-7</strain>
    </source>
</reference>
<keyword evidence="2" id="KW-1185">Reference proteome</keyword>
<sequence length="175" mass="20127">MIKTGVTCDLFPNSRRSWGRVGSLRGRVQGQIRRRSWGRVGSLLPSLRTYRPEPAESHLENNNTNKRMNSFHNQFPSTPTSTSHLSMVLSFSGGNGRSWNRCHDLMPVMYFSKPTLRNPITGLDLKVFSKVDCVQLPHNNYRTKGKKEGKLICVVISRGHPFNRNVTIKYWRNRL</sequence>
<dbReference type="RefSeq" id="XP_007406451.1">
    <property type="nucleotide sequence ID" value="XM_007406389.1"/>
</dbReference>
<organism evidence="2">
    <name type="scientific">Melampsora larici-populina (strain 98AG31 / pathotype 3-4-7)</name>
    <name type="common">Poplar leaf rust fungus</name>
    <dbReference type="NCBI Taxonomy" id="747676"/>
    <lineage>
        <taxon>Eukaryota</taxon>
        <taxon>Fungi</taxon>
        <taxon>Dikarya</taxon>
        <taxon>Basidiomycota</taxon>
        <taxon>Pucciniomycotina</taxon>
        <taxon>Pucciniomycetes</taxon>
        <taxon>Pucciniales</taxon>
        <taxon>Melampsoraceae</taxon>
        <taxon>Melampsora</taxon>
    </lineage>
</organism>
<dbReference type="HOGENOM" id="CLU_1532921_0_0_1"/>
<evidence type="ECO:0000313" key="1">
    <source>
        <dbReference type="EMBL" id="EGG10150.1"/>
    </source>
</evidence>
<dbReference type="KEGG" id="mlr:MELLADRAFT_94532"/>
<dbReference type="GeneID" id="18936913"/>
<dbReference type="InParanoid" id="F4RBR6"/>
<evidence type="ECO:0000313" key="2">
    <source>
        <dbReference type="Proteomes" id="UP000001072"/>
    </source>
</evidence>